<protein>
    <submittedName>
        <fullName evidence="5">Site-specific integrase</fullName>
    </submittedName>
</protein>
<evidence type="ECO:0000256" key="3">
    <source>
        <dbReference type="ARBA" id="ARBA00023172"/>
    </source>
</evidence>
<dbReference type="GO" id="GO:0015074">
    <property type="term" value="P:DNA integration"/>
    <property type="evidence" value="ECO:0007669"/>
    <property type="project" value="InterPro"/>
</dbReference>
<evidence type="ECO:0000259" key="4">
    <source>
        <dbReference type="PROSITE" id="PS51898"/>
    </source>
</evidence>
<dbReference type="GO" id="GO:0006310">
    <property type="term" value="P:DNA recombination"/>
    <property type="evidence" value="ECO:0007669"/>
    <property type="project" value="UniProtKB-KW"/>
</dbReference>
<dbReference type="InterPro" id="IPR025269">
    <property type="entry name" value="SAM-like_dom"/>
</dbReference>
<dbReference type="Proteomes" id="UP000285750">
    <property type="component" value="Unassembled WGS sequence"/>
</dbReference>
<dbReference type="PANTHER" id="PTHR30349">
    <property type="entry name" value="PHAGE INTEGRASE-RELATED"/>
    <property type="match status" value="1"/>
</dbReference>
<gene>
    <name evidence="5" type="ORF">DWY14_17065</name>
</gene>
<proteinExistence type="inferred from homology"/>
<feature type="domain" description="Tyr recombinase" evidence="4">
    <location>
        <begin position="215"/>
        <end position="402"/>
    </location>
</feature>
<comment type="caution">
    <text evidence="5">The sequence shown here is derived from an EMBL/GenBank/DDBJ whole genome shotgun (WGS) entry which is preliminary data.</text>
</comment>
<evidence type="ECO:0000313" key="5">
    <source>
        <dbReference type="EMBL" id="RGS01595.1"/>
    </source>
</evidence>
<reference evidence="5 6" key="1">
    <citation type="submission" date="2018-08" db="EMBL/GenBank/DDBJ databases">
        <title>A genome reference for cultivated species of the human gut microbiota.</title>
        <authorList>
            <person name="Zou Y."/>
            <person name="Xue W."/>
            <person name="Luo G."/>
        </authorList>
    </citation>
    <scope>NUCLEOTIDE SEQUENCE [LARGE SCALE GENOMIC DNA]</scope>
    <source>
        <strain evidence="5 6">AF24-16AC</strain>
    </source>
</reference>
<dbReference type="EMBL" id="QRUY01000071">
    <property type="protein sequence ID" value="RGS01595.1"/>
    <property type="molecule type" value="Genomic_DNA"/>
</dbReference>
<dbReference type="SUPFAM" id="SSF56349">
    <property type="entry name" value="DNA breaking-rejoining enzymes"/>
    <property type="match status" value="1"/>
</dbReference>
<dbReference type="CDD" id="cd01185">
    <property type="entry name" value="INTN1_C_like"/>
    <property type="match status" value="1"/>
</dbReference>
<dbReference type="RefSeq" id="WP_118432553.1">
    <property type="nucleotide sequence ID" value="NZ_JAQCWP010000074.1"/>
</dbReference>
<evidence type="ECO:0000313" key="6">
    <source>
        <dbReference type="Proteomes" id="UP000285750"/>
    </source>
</evidence>
<evidence type="ECO:0000256" key="1">
    <source>
        <dbReference type="ARBA" id="ARBA00008857"/>
    </source>
</evidence>
<dbReference type="PROSITE" id="PS51898">
    <property type="entry name" value="TYR_RECOMBINASE"/>
    <property type="match status" value="1"/>
</dbReference>
<dbReference type="PANTHER" id="PTHR30349:SF64">
    <property type="entry name" value="PROPHAGE INTEGRASE INTD-RELATED"/>
    <property type="match status" value="1"/>
</dbReference>
<sequence>MKNVSIKLKFRRSVNPEKEGSLIYQLIYERKVCRITSKYKIFNHEWDEATGQILFSSLDSSRDSQLGMIRFNVDWELHQLCKIVDTLALSGQEWTFSDLTSHFNSFIDKDSSVFHFIQMQIQRKKQLGKVRSSETYQATLNSFMSFRCGVDLTFDMIDSELMELYEAELQNRGLTRNTSSFYLRILRTNYKLAVEKGLTQDCHPFKRVYCGIDKTVKRSLSFAKIKQIKELDLSLTPSLDFARDMFLFSFCTRGMSFVDMAYLKKKDLKNGYLTYRRKKTGQLLTVEWTRQMQDIIDKYPINPTQYLLPLILREDGSERRQYQNQMMKINRHLKDIASLIKLPVSLSLYYSRHSWATIARGKDIPLSVISEALGHDSEITTQIYLDSIKSVEVDKANRKILKTCWRN</sequence>
<dbReference type="InterPro" id="IPR011010">
    <property type="entry name" value="DNA_brk_join_enz"/>
</dbReference>
<dbReference type="Gene3D" id="1.10.443.10">
    <property type="entry name" value="Intergrase catalytic core"/>
    <property type="match status" value="1"/>
</dbReference>
<dbReference type="Pfam" id="PF13102">
    <property type="entry name" value="Phage_int_SAM_5"/>
    <property type="match status" value="1"/>
</dbReference>
<keyword evidence="3" id="KW-0233">DNA recombination</keyword>
<organism evidence="5 6">
    <name type="scientific">Phocaeicola plebeius</name>
    <dbReference type="NCBI Taxonomy" id="310297"/>
    <lineage>
        <taxon>Bacteria</taxon>
        <taxon>Pseudomonadati</taxon>
        <taxon>Bacteroidota</taxon>
        <taxon>Bacteroidia</taxon>
        <taxon>Bacteroidales</taxon>
        <taxon>Bacteroidaceae</taxon>
        <taxon>Phocaeicola</taxon>
    </lineage>
</organism>
<comment type="similarity">
    <text evidence="1">Belongs to the 'phage' integrase family.</text>
</comment>
<dbReference type="InterPro" id="IPR013762">
    <property type="entry name" value="Integrase-like_cat_sf"/>
</dbReference>
<dbReference type="GO" id="GO:0003677">
    <property type="term" value="F:DNA binding"/>
    <property type="evidence" value="ECO:0007669"/>
    <property type="project" value="UniProtKB-KW"/>
</dbReference>
<evidence type="ECO:0000256" key="2">
    <source>
        <dbReference type="ARBA" id="ARBA00023125"/>
    </source>
</evidence>
<keyword evidence="2" id="KW-0238">DNA-binding</keyword>
<accession>A0A412H1C7</accession>
<dbReference type="InterPro" id="IPR010998">
    <property type="entry name" value="Integrase_recombinase_N"/>
</dbReference>
<dbReference type="InterPro" id="IPR050090">
    <property type="entry name" value="Tyrosine_recombinase_XerCD"/>
</dbReference>
<dbReference type="AlphaFoldDB" id="A0A412H1C7"/>
<name>A0A412H1C7_9BACT</name>
<dbReference type="Gene3D" id="1.10.150.130">
    <property type="match status" value="1"/>
</dbReference>
<dbReference type="InterPro" id="IPR002104">
    <property type="entry name" value="Integrase_catalytic"/>
</dbReference>